<dbReference type="InterPro" id="IPR017714">
    <property type="entry name" value="MethylthioRu-1-P_deHdtase_MtnB"/>
</dbReference>
<dbReference type="PANTHER" id="PTHR22789:SF0">
    <property type="entry name" value="3-OXO-TETRONATE 4-PHOSPHATE DECARBOXYLASE-RELATED"/>
    <property type="match status" value="1"/>
</dbReference>
<evidence type="ECO:0000313" key="9">
    <source>
        <dbReference type="Proteomes" id="UP000064201"/>
    </source>
</evidence>
<proteinExistence type="inferred from homology"/>
<dbReference type="OrthoDB" id="9805559at2"/>
<keyword evidence="5 6" id="KW-0456">Lyase</keyword>
<dbReference type="SMART" id="SM01007">
    <property type="entry name" value="Aldolase_II"/>
    <property type="match status" value="1"/>
</dbReference>
<dbReference type="RefSeq" id="WP_018938699.1">
    <property type="nucleotide sequence ID" value="NZ_CP011367.1"/>
</dbReference>
<reference evidence="8 9" key="1">
    <citation type="submission" date="2015-04" db="EMBL/GenBank/DDBJ databases">
        <title>Complete Sequence for the Genome of the Thioalkalivibrio versutus D301.</title>
        <authorList>
            <person name="Mu T."/>
            <person name="Zhou J."/>
            <person name="Xu X."/>
        </authorList>
    </citation>
    <scope>NUCLEOTIDE SEQUENCE [LARGE SCALE GENOMIC DNA]</scope>
    <source>
        <strain evidence="8 9">D301</strain>
    </source>
</reference>
<keyword evidence="3 6" id="KW-0862">Zinc</keyword>
<accession>A0A0G3G2U2</accession>
<comment type="similarity">
    <text evidence="6">Belongs to the aldolase class II family. MtnB subfamily.</text>
</comment>
<keyword evidence="9" id="KW-1185">Reference proteome</keyword>
<name>A0A0G3G2U2_9GAMM</name>
<gene>
    <name evidence="6" type="primary">mtnB</name>
    <name evidence="8" type="ORF">TVD_04615</name>
</gene>
<evidence type="ECO:0000256" key="2">
    <source>
        <dbReference type="ARBA" id="ARBA00022723"/>
    </source>
</evidence>
<comment type="catalytic activity">
    <reaction evidence="6">
        <text>5-(methylsulfanyl)-D-ribulose 1-phosphate = 5-methylsulfanyl-2,3-dioxopentyl phosphate + H2O</text>
        <dbReference type="Rhea" id="RHEA:15549"/>
        <dbReference type="ChEBI" id="CHEBI:15377"/>
        <dbReference type="ChEBI" id="CHEBI:58548"/>
        <dbReference type="ChEBI" id="CHEBI:58828"/>
        <dbReference type="EC" id="4.2.1.109"/>
    </reaction>
</comment>
<dbReference type="PANTHER" id="PTHR22789">
    <property type="entry name" value="FUCULOSE PHOSPHATE ALDOLASE"/>
    <property type="match status" value="1"/>
</dbReference>
<dbReference type="GO" id="GO:0008270">
    <property type="term" value="F:zinc ion binding"/>
    <property type="evidence" value="ECO:0007669"/>
    <property type="project" value="UniProtKB-UniRule"/>
</dbReference>
<dbReference type="GO" id="GO:0019323">
    <property type="term" value="P:pentose catabolic process"/>
    <property type="evidence" value="ECO:0007669"/>
    <property type="project" value="TreeGrafter"/>
</dbReference>
<comment type="cofactor">
    <cofactor evidence="6">
        <name>Zn(2+)</name>
        <dbReference type="ChEBI" id="CHEBI:29105"/>
    </cofactor>
    <text evidence="6">Binds 1 zinc ion per subunit.</text>
</comment>
<dbReference type="GO" id="GO:0016832">
    <property type="term" value="F:aldehyde-lyase activity"/>
    <property type="evidence" value="ECO:0007669"/>
    <property type="project" value="TreeGrafter"/>
</dbReference>
<dbReference type="GO" id="GO:0046570">
    <property type="term" value="F:methylthioribulose 1-phosphate dehydratase activity"/>
    <property type="evidence" value="ECO:0007669"/>
    <property type="project" value="UniProtKB-UniRule"/>
</dbReference>
<dbReference type="EMBL" id="CP011367">
    <property type="protein sequence ID" value="AKJ94699.1"/>
    <property type="molecule type" value="Genomic_DNA"/>
</dbReference>
<dbReference type="Pfam" id="PF00596">
    <property type="entry name" value="Aldolase_II"/>
    <property type="match status" value="1"/>
</dbReference>
<dbReference type="STRING" id="106634.TVD_04615"/>
<keyword evidence="2 6" id="KW-0479">Metal-binding</keyword>
<dbReference type="EC" id="4.2.1.109" evidence="6"/>
<feature type="binding site" evidence="6">
    <location>
        <position position="98"/>
    </location>
    <ligand>
        <name>Zn(2+)</name>
        <dbReference type="ChEBI" id="CHEBI:29105"/>
    </ligand>
</feature>
<comment type="function">
    <text evidence="6">Catalyzes the dehydration of methylthioribulose-1-phosphate (MTRu-1-P) into 2,3-diketo-5-methylthiopentyl-1-phosphate (DK-MTP-1-P).</text>
</comment>
<evidence type="ECO:0000313" key="8">
    <source>
        <dbReference type="EMBL" id="AKJ94699.1"/>
    </source>
</evidence>
<comment type="pathway">
    <text evidence="6">Amino-acid biosynthesis; L-methionine biosynthesis via salvage pathway; L-methionine from S-methyl-5-thio-alpha-D-ribose 1-phosphate: step 2/6.</text>
</comment>
<dbReference type="InterPro" id="IPR050197">
    <property type="entry name" value="Aldolase_class_II_sugar_metab"/>
</dbReference>
<dbReference type="UniPathway" id="UPA00904">
    <property type="reaction ID" value="UER00875"/>
</dbReference>
<dbReference type="PATRIC" id="fig|106634.4.peg.943"/>
<evidence type="ECO:0000256" key="3">
    <source>
        <dbReference type="ARBA" id="ARBA00022833"/>
    </source>
</evidence>
<evidence type="ECO:0000256" key="5">
    <source>
        <dbReference type="ARBA" id="ARBA00023239"/>
    </source>
</evidence>
<dbReference type="SUPFAM" id="SSF53639">
    <property type="entry name" value="AraD/HMP-PK domain-like"/>
    <property type="match status" value="1"/>
</dbReference>
<feature type="binding site" evidence="6">
    <location>
        <position position="100"/>
    </location>
    <ligand>
        <name>Zn(2+)</name>
        <dbReference type="ChEBI" id="CHEBI:29105"/>
    </ligand>
</feature>
<evidence type="ECO:0000256" key="4">
    <source>
        <dbReference type="ARBA" id="ARBA00023167"/>
    </source>
</evidence>
<dbReference type="AlphaFoldDB" id="A0A0G3G2U2"/>
<dbReference type="Gene3D" id="3.40.225.10">
    <property type="entry name" value="Class II aldolase/adducin N-terminal domain"/>
    <property type="match status" value="1"/>
</dbReference>
<organism evidence="8 9">
    <name type="scientific">Thioalkalivibrio versutus</name>
    <dbReference type="NCBI Taxonomy" id="106634"/>
    <lineage>
        <taxon>Bacteria</taxon>
        <taxon>Pseudomonadati</taxon>
        <taxon>Pseudomonadota</taxon>
        <taxon>Gammaproteobacteria</taxon>
        <taxon>Chromatiales</taxon>
        <taxon>Ectothiorhodospiraceae</taxon>
        <taxon>Thioalkalivibrio</taxon>
    </lineage>
</organism>
<sequence length="206" mass="22893">MEQSPEFKAQVRLLADAGRELAERGWLPARTGHFSARLDDQHIVITAPGRGKDLLDAHDFMVVDLEGHLISGSGDPGPETFLHIIMYRHDPKLGAVLHTHSVHGTVLSRQVAGTLLLRDYEALRELPGCEHPSRGLQIPVFANHPDMQQLAAQVDAAMTRNPELAGYLINGHGLYTWGQTVELAMQRTEAFEFMFECETLARQLVV</sequence>
<dbReference type="InterPro" id="IPR036409">
    <property type="entry name" value="Aldolase_II/adducin_N_sf"/>
</dbReference>
<dbReference type="HAMAP" id="MF_01677">
    <property type="entry name" value="Salvage_MtnB"/>
    <property type="match status" value="1"/>
</dbReference>
<dbReference type="GO" id="GO:0019509">
    <property type="term" value="P:L-methionine salvage from methylthioadenosine"/>
    <property type="evidence" value="ECO:0007669"/>
    <property type="project" value="UniProtKB-UniRule"/>
</dbReference>
<keyword evidence="4 6" id="KW-0486">Methionine biosynthesis</keyword>
<dbReference type="NCBIfam" id="TIGR03328">
    <property type="entry name" value="salvage_mtnB"/>
    <property type="match status" value="1"/>
</dbReference>
<dbReference type="InterPro" id="IPR001303">
    <property type="entry name" value="Aldolase_II/adducin_N"/>
</dbReference>
<evidence type="ECO:0000259" key="7">
    <source>
        <dbReference type="SMART" id="SM01007"/>
    </source>
</evidence>
<feature type="domain" description="Class II aldolase/adducin N-terminal" evidence="7">
    <location>
        <begin position="12"/>
        <end position="199"/>
    </location>
</feature>
<protein>
    <recommendedName>
        <fullName evidence="6">Methylthioribulose-1-phosphate dehydratase</fullName>
        <shortName evidence="6">MTRu-1-P dehydratase</shortName>
        <ecNumber evidence="6">4.2.1.109</ecNumber>
    </recommendedName>
</protein>
<keyword evidence="1 6" id="KW-0028">Amino-acid biosynthesis</keyword>
<evidence type="ECO:0000256" key="6">
    <source>
        <dbReference type="HAMAP-Rule" id="MF_01677"/>
    </source>
</evidence>
<dbReference type="GO" id="GO:0005829">
    <property type="term" value="C:cytosol"/>
    <property type="evidence" value="ECO:0007669"/>
    <property type="project" value="TreeGrafter"/>
</dbReference>
<dbReference type="Proteomes" id="UP000064201">
    <property type="component" value="Chromosome"/>
</dbReference>
<dbReference type="KEGG" id="tvr:TVD_04615"/>
<evidence type="ECO:0000256" key="1">
    <source>
        <dbReference type="ARBA" id="ARBA00022605"/>
    </source>
</evidence>